<evidence type="ECO:0000313" key="12">
    <source>
        <dbReference type="Proteomes" id="UP000886520"/>
    </source>
</evidence>
<comment type="similarity">
    <text evidence="2 8">Belongs to the glycosyltransferase 92 family.</text>
</comment>
<keyword evidence="3 8" id="KW-0328">Glycosyltransferase</keyword>
<evidence type="ECO:0000256" key="6">
    <source>
        <dbReference type="ARBA" id="ARBA00022989"/>
    </source>
</evidence>
<evidence type="ECO:0000313" key="11">
    <source>
        <dbReference type="EMBL" id="KAI5070442.1"/>
    </source>
</evidence>
<dbReference type="PANTHER" id="PTHR21461:SF69">
    <property type="entry name" value="GLYCOSYLTRANSFERASE FAMILY 92 PROTEIN"/>
    <property type="match status" value="1"/>
</dbReference>
<proteinExistence type="inferred from homology"/>
<feature type="signal peptide" evidence="10">
    <location>
        <begin position="1"/>
        <end position="23"/>
    </location>
</feature>
<evidence type="ECO:0000256" key="1">
    <source>
        <dbReference type="ARBA" id="ARBA00004167"/>
    </source>
</evidence>
<dbReference type="Proteomes" id="UP000886520">
    <property type="component" value="Chromosome 14"/>
</dbReference>
<evidence type="ECO:0000256" key="9">
    <source>
        <dbReference type="SAM" id="MobiDB-lite"/>
    </source>
</evidence>
<feature type="region of interest" description="Disordered" evidence="9">
    <location>
        <begin position="449"/>
        <end position="493"/>
    </location>
</feature>
<keyword evidence="6" id="KW-1133">Transmembrane helix</keyword>
<accession>A0A9D4UMN2</accession>
<keyword evidence="4 8" id="KW-0808">Transferase</keyword>
<protein>
    <recommendedName>
        <fullName evidence="8">Glycosyltransferase family 92 protein</fullName>
        <ecNumber evidence="8">2.4.1.-</ecNumber>
    </recommendedName>
</protein>
<organism evidence="11 12">
    <name type="scientific">Adiantum capillus-veneris</name>
    <name type="common">Maidenhair fern</name>
    <dbReference type="NCBI Taxonomy" id="13818"/>
    <lineage>
        <taxon>Eukaryota</taxon>
        <taxon>Viridiplantae</taxon>
        <taxon>Streptophyta</taxon>
        <taxon>Embryophyta</taxon>
        <taxon>Tracheophyta</taxon>
        <taxon>Polypodiopsida</taxon>
        <taxon>Polypodiidae</taxon>
        <taxon>Polypodiales</taxon>
        <taxon>Pteridineae</taxon>
        <taxon>Pteridaceae</taxon>
        <taxon>Vittarioideae</taxon>
        <taxon>Adiantum</taxon>
    </lineage>
</organism>
<dbReference type="GO" id="GO:0016020">
    <property type="term" value="C:membrane"/>
    <property type="evidence" value="ECO:0007669"/>
    <property type="project" value="UniProtKB-SubCell"/>
</dbReference>
<dbReference type="AlphaFoldDB" id="A0A9D4UMN2"/>
<dbReference type="InterPro" id="IPR029044">
    <property type="entry name" value="Nucleotide-diphossugar_trans"/>
</dbReference>
<keyword evidence="7" id="KW-0472">Membrane</keyword>
<feature type="chain" id="PRO_5038756990" description="Glycosyltransferase family 92 protein" evidence="10">
    <location>
        <begin position="24"/>
        <end position="659"/>
    </location>
</feature>
<dbReference type="SUPFAM" id="SSF53448">
    <property type="entry name" value="Nucleotide-diphospho-sugar transferases"/>
    <property type="match status" value="1"/>
</dbReference>
<sequence length="659" mass="74144">MISCTGTVRLLAFFMALFLLGLASRVPVEVNKIVSPKLQSGMYFPAANINAARTHEERIPADASWSVMPTLSSALCIQDVVLLPDDILLIIPLPERRDGKPSLLLPPKQHLTCLFDNTITTSLAGLDYSRGRALVRCRRPETNITSTISIAGDEKHIRSPHYSGELARQYGLNHVSLMIHGLRDVAASLVAPVHVKKWQYLVFELWATETDVVLFAKGINRRQGHNVRPDKLICVFGIEDDDVVDAEVVETKVLASAQEVFRCAHPPPAHRRRLIGKPVTLRWGTKVLPTVAYYEEIPVVTEPPSQEICACTMIFNVAKFLPEWSTFHSHVGLDRFILYDNNSEDELDEALQWLGDRRLQVIRYPWPWPKTQEAGFSHCILLAAWQSCQWVMFADVDEFVFPAAFLPPSGRATPLRQLIAEAENRPRHGNTPHRQADTIQINGLSTVAEQSTPPAVQSRPGQDTAVPGHLQRRPSSVGQAGDSFAPPGMQGKGRPIVGQISLKCRDFGPSNLTRHPTRGVTQGYVCRSRKELRHKSLVRLTAVSHDLQNVIHHFNLLPEYMTLTEHPDRAVVNHYKYQAWPEFRQKFRRRVSAYVADWKEQRNLESRDRTPGLGARDHKPANWETAFCKVSDTALRDYCNTIFAVNSSGDTSTLTWQLS</sequence>
<evidence type="ECO:0000256" key="8">
    <source>
        <dbReference type="RuleBase" id="RU366017"/>
    </source>
</evidence>
<dbReference type="EC" id="2.4.1.-" evidence="8"/>
<comment type="subcellular location">
    <subcellularLocation>
        <location evidence="1">Membrane</location>
        <topology evidence="1">Single-pass membrane protein</topology>
    </subcellularLocation>
</comment>
<dbReference type="InterPro" id="IPR008166">
    <property type="entry name" value="Glyco_transf_92"/>
</dbReference>
<dbReference type="EMBL" id="JABFUD020000014">
    <property type="protein sequence ID" value="KAI5070442.1"/>
    <property type="molecule type" value="Genomic_DNA"/>
</dbReference>
<gene>
    <name evidence="11" type="ORF">GOP47_0014785</name>
</gene>
<keyword evidence="12" id="KW-1185">Reference proteome</keyword>
<dbReference type="PANTHER" id="PTHR21461">
    <property type="entry name" value="GLYCOSYLTRANSFERASE FAMILY 92 PROTEIN"/>
    <property type="match status" value="1"/>
</dbReference>
<dbReference type="OrthoDB" id="2526284at2759"/>
<evidence type="ECO:0000256" key="4">
    <source>
        <dbReference type="ARBA" id="ARBA00022679"/>
    </source>
</evidence>
<evidence type="ECO:0000256" key="10">
    <source>
        <dbReference type="SAM" id="SignalP"/>
    </source>
</evidence>
<keyword evidence="5" id="KW-0812">Transmembrane</keyword>
<comment type="caution">
    <text evidence="11">The sequence shown here is derived from an EMBL/GenBank/DDBJ whole genome shotgun (WGS) entry which is preliminary data.</text>
</comment>
<evidence type="ECO:0000256" key="5">
    <source>
        <dbReference type="ARBA" id="ARBA00022692"/>
    </source>
</evidence>
<evidence type="ECO:0000256" key="3">
    <source>
        <dbReference type="ARBA" id="ARBA00022676"/>
    </source>
</evidence>
<reference evidence="11" key="1">
    <citation type="submission" date="2021-01" db="EMBL/GenBank/DDBJ databases">
        <title>Adiantum capillus-veneris genome.</title>
        <authorList>
            <person name="Fang Y."/>
            <person name="Liao Q."/>
        </authorList>
    </citation>
    <scope>NUCLEOTIDE SEQUENCE</scope>
    <source>
        <strain evidence="11">H3</strain>
        <tissue evidence="11">Leaf</tissue>
    </source>
</reference>
<evidence type="ECO:0000256" key="2">
    <source>
        <dbReference type="ARBA" id="ARBA00007647"/>
    </source>
</evidence>
<evidence type="ECO:0000256" key="7">
    <source>
        <dbReference type="ARBA" id="ARBA00023136"/>
    </source>
</evidence>
<dbReference type="GO" id="GO:0016757">
    <property type="term" value="F:glycosyltransferase activity"/>
    <property type="evidence" value="ECO:0007669"/>
    <property type="project" value="UniProtKB-UniRule"/>
</dbReference>
<feature type="compositionally biased region" description="Polar residues" evidence="9">
    <location>
        <begin position="449"/>
        <end position="461"/>
    </location>
</feature>
<dbReference type="GO" id="GO:0005737">
    <property type="term" value="C:cytoplasm"/>
    <property type="evidence" value="ECO:0007669"/>
    <property type="project" value="TreeGrafter"/>
</dbReference>
<name>A0A9D4UMN2_ADICA</name>
<keyword evidence="10" id="KW-0732">Signal</keyword>
<dbReference type="Pfam" id="PF01697">
    <property type="entry name" value="Glyco_transf_92"/>
    <property type="match status" value="1"/>
</dbReference>